<evidence type="ECO:0000256" key="2">
    <source>
        <dbReference type="SAM" id="Phobius"/>
    </source>
</evidence>
<evidence type="ECO:0000313" key="4">
    <source>
        <dbReference type="Proteomes" id="UP000295724"/>
    </source>
</evidence>
<accession>A0A4R6Y3R6</accession>
<proteinExistence type="predicted"/>
<keyword evidence="4" id="KW-1185">Reference proteome</keyword>
<comment type="caution">
    <text evidence="3">The sequence shown here is derived from an EMBL/GenBank/DDBJ whole genome shotgun (WGS) entry which is preliminary data.</text>
</comment>
<dbReference type="Gene3D" id="3.30.1150.10">
    <property type="match status" value="1"/>
</dbReference>
<keyword evidence="2" id="KW-0472">Membrane</keyword>
<dbReference type="SUPFAM" id="SSF74653">
    <property type="entry name" value="TolA/TonB C-terminal domain"/>
    <property type="match status" value="1"/>
</dbReference>
<dbReference type="AlphaFoldDB" id="A0A4R6Y3R6"/>
<name>A0A4R6Y3R6_9GAMM</name>
<dbReference type="OrthoDB" id="5948502at2"/>
<dbReference type="EMBL" id="SNZB01000001">
    <property type="protein sequence ID" value="TDR23728.1"/>
    <property type="molecule type" value="Genomic_DNA"/>
</dbReference>
<evidence type="ECO:0000256" key="1">
    <source>
        <dbReference type="SAM" id="MobiDB-lite"/>
    </source>
</evidence>
<dbReference type="Proteomes" id="UP000295724">
    <property type="component" value="Unassembled WGS sequence"/>
</dbReference>
<keyword evidence="2" id="KW-1133">Transmembrane helix</keyword>
<dbReference type="Pfam" id="PF13103">
    <property type="entry name" value="TonB_2"/>
    <property type="match status" value="1"/>
</dbReference>
<reference evidence="3 4" key="1">
    <citation type="submission" date="2019-03" db="EMBL/GenBank/DDBJ databases">
        <title>Genomic Encyclopedia of Type Strains, Phase IV (KMG-IV): sequencing the most valuable type-strain genomes for metagenomic binning, comparative biology and taxonomic classification.</title>
        <authorList>
            <person name="Goeker M."/>
        </authorList>
    </citation>
    <scope>NUCLEOTIDE SEQUENCE [LARGE SCALE GENOMIC DNA]</scope>
    <source>
        <strain evidence="3 4">DSM 25488</strain>
    </source>
</reference>
<organism evidence="3 4">
    <name type="scientific">Marinicella litoralis</name>
    <dbReference type="NCBI Taxonomy" id="644220"/>
    <lineage>
        <taxon>Bacteria</taxon>
        <taxon>Pseudomonadati</taxon>
        <taxon>Pseudomonadota</taxon>
        <taxon>Gammaproteobacteria</taxon>
        <taxon>Lysobacterales</taxon>
        <taxon>Marinicellaceae</taxon>
        <taxon>Marinicella</taxon>
    </lineage>
</organism>
<protein>
    <submittedName>
        <fullName evidence="3">Colicin import membrane protein</fullName>
    </submittedName>
</protein>
<gene>
    <name evidence="3" type="ORF">C8D91_0593</name>
</gene>
<sequence length="270" mass="29859">MAVLSIEPEQRQGLLYSLGLHVAIVVLLMVSTQQTSITPPKGIAIQAEIMDLDEYMKSLQKPTDNKPKPVKKPPPKEQAKPEPPKPEPVKPDPVKPEPKVEPKPIEKPVIKPKVDEVKREEKTERQKKLEEIRRQRQAAEAQANKPPENTKEPEVTTQEPDVKPVAGVQNGAENARRTLLTQYIGAIQSAVTRQWARPNGTPAGLQCQIKVNQIPGGGVIDVSIGTPCNASAVVRNSIINAVKKADPLPYTGFESVFDRRLNFIFQYQGD</sequence>
<feature type="transmembrane region" description="Helical" evidence="2">
    <location>
        <begin position="12"/>
        <end position="30"/>
    </location>
</feature>
<evidence type="ECO:0000313" key="3">
    <source>
        <dbReference type="EMBL" id="TDR23728.1"/>
    </source>
</evidence>
<feature type="compositionally biased region" description="Basic and acidic residues" evidence="1">
    <location>
        <begin position="74"/>
        <end position="134"/>
    </location>
</feature>
<keyword evidence="2" id="KW-0812">Transmembrane</keyword>
<feature type="region of interest" description="Disordered" evidence="1">
    <location>
        <begin position="59"/>
        <end position="163"/>
    </location>
</feature>
<dbReference type="RefSeq" id="WP_099017655.1">
    <property type="nucleotide sequence ID" value="NZ_NIHB01000001.1"/>
</dbReference>